<dbReference type="Pfam" id="PF00395">
    <property type="entry name" value="SLH"/>
    <property type="match status" value="3"/>
</dbReference>
<keyword evidence="1 2" id="KW-0732">Signal</keyword>
<dbReference type="InterPro" id="IPR023346">
    <property type="entry name" value="Lysozyme-like_dom_sf"/>
</dbReference>
<dbReference type="InterPro" id="IPR001119">
    <property type="entry name" value="SLH_dom"/>
</dbReference>
<accession>A0A285CHP3</accession>
<gene>
    <name evidence="4" type="ORF">SAMN05877753_101442</name>
</gene>
<dbReference type="AlphaFoldDB" id="A0A285CHP3"/>
<sequence length="486" mass="54483">MKNMYRILAISTLILVVSTVNVFASTFPDVSTDSRFYDEIMYLSNNEIITGFPSGEFRPGDKVTRAAAAIMIGRALGYDGEQRETSFPDVPKSSKASGYIQQAYENNIISGYPNGEFRPGSYVTRGEMAIFIARAYSLSEEEVVPFSDVSVNMSSFSSIRKIIAFGVTTGYEDGTFRSDQHITREQFSAFLARAESDQFRLAVNKCGYDPSTRVNPDFQTMNCLLTKAAQESEFPIPPEIVKAVASVENNGWKHFNSNGEPVISDDGGIGLMQITNTAGYDVDRLKYDLNYNIQVGIEFLVNNFKRTDLPRINDHDPTKLESWYFAVMAYNGTVPSNSPFYQETGERNLNAYQEKVYRVLRDFGQLDTNIHSIPMTSDDFQYDGNSSEPIVFLKKSYQMDTNLLKSTKQLFKVGDVVRYEGSGLRSIPSTNGALTPTNSSDLMTIISAPLYDYQSTSSNQFIWYPVEVTKNGKKIKGYIASQYIVQ</sequence>
<feature type="chain" id="PRO_5012673439" evidence="2">
    <location>
        <begin position="25"/>
        <end position="486"/>
    </location>
</feature>
<feature type="domain" description="SLH" evidence="3">
    <location>
        <begin position="83"/>
        <end position="146"/>
    </location>
</feature>
<evidence type="ECO:0000256" key="1">
    <source>
        <dbReference type="ARBA" id="ARBA00022729"/>
    </source>
</evidence>
<organism evidence="4 5">
    <name type="scientific">Bacillus oleivorans</name>
    <dbReference type="NCBI Taxonomy" id="1448271"/>
    <lineage>
        <taxon>Bacteria</taxon>
        <taxon>Bacillati</taxon>
        <taxon>Bacillota</taxon>
        <taxon>Bacilli</taxon>
        <taxon>Bacillales</taxon>
        <taxon>Bacillaceae</taxon>
        <taxon>Bacillus</taxon>
    </lineage>
</organism>
<dbReference type="Proteomes" id="UP000219546">
    <property type="component" value="Unassembled WGS sequence"/>
</dbReference>
<dbReference type="SUPFAM" id="SSF53955">
    <property type="entry name" value="Lysozyme-like"/>
    <property type="match status" value="1"/>
</dbReference>
<dbReference type="InterPro" id="IPR051465">
    <property type="entry name" value="Cell_Envelope_Struct_Comp"/>
</dbReference>
<keyword evidence="5" id="KW-1185">Reference proteome</keyword>
<name>A0A285CHP3_9BACI</name>
<dbReference type="InterPro" id="IPR008258">
    <property type="entry name" value="Transglycosylase_SLT_dom_1"/>
</dbReference>
<dbReference type="EMBL" id="OAOP01000001">
    <property type="protein sequence ID" value="SNX67127.1"/>
    <property type="molecule type" value="Genomic_DNA"/>
</dbReference>
<reference evidence="4 5" key="1">
    <citation type="submission" date="2017-08" db="EMBL/GenBank/DDBJ databases">
        <authorList>
            <person name="de Groot N.N."/>
        </authorList>
    </citation>
    <scope>NUCLEOTIDE SEQUENCE [LARGE SCALE GENOMIC DNA]</scope>
    <source>
        <strain evidence="4 5">JC228</strain>
    </source>
</reference>
<feature type="signal peptide" evidence="2">
    <location>
        <begin position="1"/>
        <end position="24"/>
    </location>
</feature>
<dbReference type="PANTHER" id="PTHR43308">
    <property type="entry name" value="OUTER MEMBRANE PROTEIN ALPHA-RELATED"/>
    <property type="match status" value="1"/>
</dbReference>
<dbReference type="PANTHER" id="PTHR43308:SF5">
    <property type="entry name" value="S-LAYER PROTEIN _ PEPTIDOGLYCAN ENDO-BETA-N-ACETYLGLUCOSAMINIDASE"/>
    <property type="match status" value="1"/>
</dbReference>
<evidence type="ECO:0000313" key="5">
    <source>
        <dbReference type="Proteomes" id="UP000219546"/>
    </source>
</evidence>
<evidence type="ECO:0000256" key="2">
    <source>
        <dbReference type="SAM" id="SignalP"/>
    </source>
</evidence>
<feature type="domain" description="SLH" evidence="3">
    <location>
        <begin position="147"/>
        <end position="205"/>
    </location>
</feature>
<proteinExistence type="predicted"/>
<dbReference type="PROSITE" id="PS51272">
    <property type="entry name" value="SLH"/>
    <property type="match status" value="3"/>
</dbReference>
<evidence type="ECO:0000259" key="3">
    <source>
        <dbReference type="PROSITE" id="PS51272"/>
    </source>
</evidence>
<dbReference type="Gene3D" id="1.10.530.10">
    <property type="match status" value="1"/>
</dbReference>
<dbReference type="RefSeq" id="WP_179714142.1">
    <property type="nucleotide sequence ID" value="NZ_JBEPMQ010000003.1"/>
</dbReference>
<protein>
    <submittedName>
        <fullName evidence="4">Transglycosylase-like protein with SLT domain</fullName>
    </submittedName>
</protein>
<feature type="domain" description="SLH" evidence="3">
    <location>
        <begin position="23"/>
        <end position="82"/>
    </location>
</feature>
<dbReference type="Pfam" id="PF01464">
    <property type="entry name" value="SLT"/>
    <property type="match status" value="1"/>
</dbReference>
<evidence type="ECO:0000313" key="4">
    <source>
        <dbReference type="EMBL" id="SNX67127.1"/>
    </source>
</evidence>